<feature type="transmembrane region" description="Helical" evidence="1">
    <location>
        <begin position="24"/>
        <end position="45"/>
    </location>
</feature>
<proteinExistence type="predicted"/>
<dbReference type="AlphaFoldDB" id="A0A1J5DY45"/>
<keyword evidence="1" id="KW-1133">Transmembrane helix</keyword>
<reference evidence="2 3" key="1">
    <citation type="journal article" date="2016" name="Environ. Microbiol.">
        <title>Genomic resolution of a cold subsurface aquifer community provides metabolic insights for novel microbes adapted to high CO concentrations.</title>
        <authorList>
            <person name="Probst A.J."/>
            <person name="Castelle C.J."/>
            <person name="Singh A."/>
            <person name="Brown C.T."/>
            <person name="Anantharaman K."/>
            <person name="Sharon I."/>
            <person name="Hug L.A."/>
            <person name="Burstein D."/>
            <person name="Emerson J.B."/>
            <person name="Thomas B.C."/>
            <person name="Banfield J.F."/>
        </authorList>
    </citation>
    <scope>NUCLEOTIDE SEQUENCE [LARGE SCALE GENOMIC DNA]</scope>
    <source>
        <strain evidence="2">CG2_30_40_21</strain>
    </source>
</reference>
<dbReference type="Proteomes" id="UP000183085">
    <property type="component" value="Unassembled WGS sequence"/>
</dbReference>
<name>A0A1J5DY45_9BACT</name>
<gene>
    <name evidence="2" type="ORF">AUJ95_03910</name>
</gene>
<evidence type="ECO:0000313" key="3">
    <source>
        <dbReference type="Proteomes" id="UP000183085"/>
    </source>
</evidence>
<dbReference type="Gene3D" id="2.60.120.260">
    <property type="entry name" value="Galactose-binding domain-like"/>
    <property type="match status" value="1"/>
</dbReference>
<keyword evidence="1" id="KW-0812">Transmembrane</keyword>
<comment type="caution">
    <text evidence="2">The sequence shown here is derived from an EMBL/GenBank/DDBJ whole genome shotgun (WGS) entry which is preliminary data.</text>
</comment>
<dbReference type="EMBL" id="MNYI01000097">
    <property type="protein sequence ID" value="OIP41013.1"/>
    <property type="molecule type" value="Genomic_DNA"/>
</dbReference>
<keyword evidence="1" id="KW-0472">Membrane</keyword>
<evidence type="ECO:0000256" key="1">
    <source>
        <dbReference type="SAM" id="Phobius"/>
    </source>
</evidence>
<accession>A0A1J5DY45</accession>
<evidence type="ECO:0000313" key="2">
    <source>
        <dbReference type="EMBL" id="OIP41013.1"/>
    </source>
</evidence>
<protein>
    <submittedName>
        <fullName evidence="2">Uncharacterized protein</fullName>
    </submittedName>
</protein>
<organism evidence="2 3">
    <name type="scientific">Candidatus Desantisbacteria bacterium CG2_30_40_21</name>
    <dbReference type="NCBI Taxonomy" id="1817895"/>
    <lineage>
        <taxon>Bacteria</taxon>
        <taxon>Candidatus Desantisiibacteriota</taxon>
    </lineage>
</organism>
<sequence>MEKVIKINQNTHELTLIILGWKRFWGVIGAVMVVLGLWTNLAMAAEVVTDNLIKNHSAASGTTSWVPSNGFTTQCDSFRGGGQNGGGVLSDAYQDVDVSQYAGAINGDSAKMDFSGWVKGQGGQFSHDDNGWFEITFYDGSGNNLGIHSTGWHHGDWTKFEIKDKLLPKETRKIRVKMGAHRDCGENQVDVWFDDLQLKLKAPKMEVMEKPGFNLDSVYVVKNESASAYNKSKKETLSFKNTGVSYNTTQDWSISSSPYNWIKFSGTSGTLEGGRTKDVDVWVEPPEGYPDKDYRDYSGNFTLTLPFDTIKISVSVRAYKPIGKPKLKSPALGTNSKVNVATSESVQFEVIPPTNSTFPEATRKGYQWKLPGNFDFGNIGNTITDPKKTTSFSDASEYTVYCRAIDDNSVTSDILEIPVRAWNRPIVKNTPPQSVSSWYNNKYVGVVGRLVYLMADA</sequence>